<dbReference type="Gene3D" id="3.30.40.10">
    <property type="entry name" value="Zinc/RING finger domain, C3HC4 (zinc finger)"/>
    <property type="match status" value="1"/>
</dbReference>
<sequence length="38" mass="4445">MHFNCIDMPCSMVDVVQNYNWSCIDCKICEVCNKSNEQ</sequence>
<keyword evidence="1" id="KW-1185">Reference proteome</keyword>
<dbReference type="Proteomes" id="UP000887574">
    <property type="component" value="Unplaced"/>
</dbReference>
<dbReference type="AlphaFoldDB" id="A0A915DGB9"/>
<accession>A0A915DGB9</accession>
<dbReference type="InterPro" id="IPR013083">
    <property type="entry name" value="Znf_RING/FYVE/PHD"/>
</dbReference>
<reference evidence="2" key="1">
    <citation type="submission" date="2022-11" db="UniProtKB">
        <authorList>
            <consortium name="WormBaseParasite"/>
        </authorList>
    </citation>
    <scope>IDENTIFICATION</scope>
</reference>
<evidence type="ECO:0000313" key="1">
    <source>
        <dbReference type="Proteomes" id="UP000887574"/>
    </source>
</evidence>
<protein>
    <submittedName>
        <fullName evidence="2">Uncharacterized protein</fullName>
    </submittedName>
</protein>
<proteinExistence type="predicted"/>
<evidence type="ECO:0000313" key="2">
    <source>
        <dbReference type="WBParaSite" id="jg19152"/>
    </source>
</evidence>
<name>A0A915DGB9_9BILA</name>
<dbReference type="WBParaSite" id="jg19152">
    <property type="protein sequence ID" value="jg19152"/>
    <property type="gene ID" value="jg19152"/>
</dbReference>
<organism evidence="1 2">
    <name type="scientific">Ditylenchus dipsaci</name>
    <dbReference type="NCBI Taxonomy" id="166011"/>
    <lineage>
        <taxon>Eukaryota</taxon>
        <taxon>Metazoa</taxon>
        <taxon>Ecdysozoa</taxon>
        <taxon>Nematoda</taxon>
        <taxon>Chromadorea</taxon>
        <taxon>Rhabditida</taxon>
        <taxon>Tylenchina</taxon>
        <taxon>Tylenchomorpha</taxon>
        <taxon>Sphaerularioidea</taxon>
        <taxon>Anguinidae</taxon>
        <taxon>Anguininae</taxon>
        <taxon>Ditylenchus</taxon>
    </lineage>
</organism>